<dbReference type="EMBL" id="LUKF01000007">
    <property type="protein sequence ID" value="KYG67670.1"/>
    <property type="molecule type" value="Genomic_DNA"/>
</dbReference>
<keyword evidence="2" id="KW-1015">Disulfide bond</keyword>
<keyword evidence="3" id="KW-0732">Signal</keyword>
<evidence type="ECO:0000256" key="3">
    <source>
        <dbReference type="SAM" id="SignalP"/>
    </source>
</evidence>
<dbReference type="InterPro" id="IPR050430">
    <property type="entry name" value="Peptidase_S1"/>
</dbReference>
<dbReference type="PRINTS" id="PR00722">
    <property type="entry name" value="CHYMOTRYPSIN"/>
</dbReference>
<feature type="signal peptide" evidence="3">
    <location>
        <begin position="1"/>
        <end position="20"/>
    </location>
</feature>
<dbReference type="Gene3D" id="2.40.10.10">
    <property type="entry name" value="Trypsin-like serine proteases"/>
    <property type="match status" value="1"/>
</dbReference>
<proteinExistence type="inferred from homology"/>
<dbReference type="InterPro" id="IPR001314">
    <property type="entry name" value="Peptidase_S1A"/>
</dbReference>
<evidence type="ECO:0000313" key="6">
    <source>
        <dbReference type="Proteomes" id="UP000075391"/>
    </source>
</evidence>
<dbReference type="GO" id="GO:0006508">
    <property type="term" value="P:proteolysis"/>
    <property type="evidence" value="ECO:0007669"/>
    <property type="project" value="InterPro"/>
</dbReference>
<evidence type="ECO:0000259" key="4">
    <source>
        <dbReference type="PROSITE" id="PS50240"/>
    </source>
</evidence>
<evidence type="ECO:0000256" key="1">
    <source>
        <dbReference type="ARBA" id="ARBA00007664"/>
    </source>
</evidence>
<dbReference type="PROSITE" id="PS50240">
    <property type="entry name" value="TRYPSIN_DOM"/>
    <property type="match status" value="1"/>
</dbReference>
<dbReference type="InterPro" id="IPR001254">
    <property type="entry name" value="Trypsin_dom"/>
</dbReference>
<dbReference type="InterPro" id="IPR009003">
    <property type="entry name" value="Peptidase_S1_PA"/>
</dbReference>
<dbReference type="PANTHER" id="PTHR24276:SF91">
    <property type="entry name" value="AT26814P-RELATED"/>
    <property type="match status" value="1"/>
</dbReference>
<dbReference type="SMART" id="SM00020">
    <property type="entry name" value="Tryp_SPc"/>
    <property type="match status" value="1"/>
</dbReference>
<protein>
    <recommendedName>
        <fullName evidence="4">Peptidase S1 domain-containing protein</fullName>
    </recommendedName>
</protein>
<dbReference type="Proteomes" id="UP000075391">
    <property type="component" value="Unassembled WGS sequence"/>
</dbReference>
<dbReference type="RefSeq" id="WP_063243264.1">
    <property type="nucleotide sequence ID" value="NZ_LUKF01000007.1"/>
</dbReference>
<dbReference type="Pfam" id="PF00089">
    <property type="entry name" value="Trypsin"/>
    <property type="match status" value="1"/>
</dbReference>
<accession>A0A150WTX8</accession>
<evidence type="ECO:0000313" key="5">
    <source>
        <dbReference type="EMBL" id="KYG67670.1"/>
    </source>
</evidence>
<dbReference type="PANTHER" id="PTHR24276">
    <property type="entry name" value="POLYSERASE-RELATED"/>
    <property type="match status" value="1"/>
</dbReference>
<gene>
    <name evidence="5" type="ORF">AZI85_16875</name>
</gene>
<comment type="similarity">
    <text evidence="1">Belongs to the peptidase S1 family.</text>
</comment>
<dbReference type="OrthoDB" id="5290367at2"/>
<dbReference type="PROSITE" id="PS51257">
    <property type="entry name" value="PROKAR_LIPOPROTEIN"/>
    <property type="match status" value="1"/>
</dbReference>
<sequence length="280" mass="30191">MNVRSSLLLASAALLFTACTQSKTSSLNLDNKNTSIVNGSAALPQDPVTASTVALIAKYEGKPYSFCTGTLISEDLVLTANHCLEYTEKPSDVWIFFGADLPKEFSDTRILQVENFERHSGYEMIFDETGYPVTGINDVAVIRLQKKAPAGTTVVPVLAPETVLKDGQSLLLAGYGLIDDVKGVRAEGLNFTQVPLAKVWDTILVTDQLRSGACSGDSGGPAYIENNNGLVVVGITRGPHDKAPDCHTYGEYTYASKHKEFILEAAKKLGAQEPQFVDLK</sequence>
<comment type="caution">
    <text evidence="5">The sequence shown here is derived from an EMBL/GenBank/DDBJ whole genome shotgun (WGS) entry which is preliminary data.</text>
</comment>
<name>A0A150WTX8_BDEBC</name>
<dbReference type="InterPro" id="IPR043504">
    <property type="entry name" value="Peptidase_S1_PA_chymotrypsin"/>
</dbReference>
<organism evidence="5 6">
    <name type="scientific">Bdellovibrio bacteriovorus</name>
    <dbReference type="NCBI Taxonomy" id="959"/>
    <lineage>
        <taxon>Bacteria</taxon>
        <taxon>Pseudomonadati</taxon>
        <taxon>Bdellovibrionota</taxon>
        <taxon>Bdellovibrionia</taxon>
        <taxon>Bdellovibrionales</taxon>
        <taxon>Pseudobdellovibrionaceae</taxon>
        <taxon>Bdellovibrio</taxon>
    </lineage>
</organism>
<feature type="chain" id="PRO_5007573663" description="Peptidase S1 domain-containing protein" evidence="3">
    <location>
        <begin position="21"/>
        <end position="280"/>
    </location>
</feature>
<feature type="domain" description="Peptidase S1" evidence="4">
    <location>
        <begin position="36"/>
        <end position="267"/>
    </location>
</feature>
<dbReference type="AlphaFoldDB" id="A0A150WTX8"/>
<dbReference type="SUPFAM" id="SSF50494">
    <property type="entry name" value="Trypsin-like serine proteases"/>
    <property type="match status" value="1"/>
</dbReference>
<reference evidence="5 6" key="1">
    <citation type="submission" date="2016-03" db="EMBL/GenBank/DDBJ databases">
        <authorList>
            <person name="Ploux O."/>
        </authorList>
    </citation>
    <scope>NUCLEOTIDE SEQUENCE [LARGE SCALE GENOMIC DNA]</scope>
    <source>
        <strain evidence="5 6">BER2</strain>
    </source>
</reference>
<evidence type="ECO:0000256" key="2">
    <source>
        <dbReference type="ARBA" id="ARBA00023157"/>
    </source>
</evidence>
<dbReference type="GO" id="GO:0004252">
    <property type="term" value="F:serine-type endopeptidase activity"/>
    <property type="evidence" value="ECO:0007669"/>
    <property type="project" value="InterPro"/>
</dbReference>